<protein>
    <recommendedName>
        <fullName evidence="1">Fibronectin-III type-like domain-containing protein</fullName>
    </recommendedName>
</protein>
<dbReference type="AlphaFoldDB" id="A0ABD5XRU7"/>
<feature type="domain" description="Fibronectin-III type-like" evidence="1">
    <location>
        <begin position="22"/>
        <end position="92"/>
    </location>
</feature>
<evidence type="ECO:0000259" key="1">
    <source>
        <dbReference type="Pfam" id="PF23374"/>
    </source>
</evidence>
<keyword evidence="3" id="KW-1185">Reference proteome</keyword>
<evidence type="ECO:0000313" key="3">
    <source>
        <dbReference type="Proteomes" id="UP001596368"/>
    </source>
</evidence>
<dbReference type="Pfam" id="PF23374">
    <property type="entry name" value="Fn3_arc"/>
    <property type="match status" value="1"/>
</dbReference>
<dbReference type="Proteomes" id="UP001596368">
    <property type="component" value="Unassembled WGS sequence"/>
</dbReference>
<comment type="caution">
    <text evidence="2">The sequence shown here is derived from an EMBL/GenBank/DDBJ whole genome shotgun (WGS) entry which is preliminary data.</text>
</comment>
<dbReference type="EMBL" id="JBHSZG010000001">
    <property type="protein sequence ID" value="MFC7136385.1"/>
    <property type="molecule type" value="Genomic_DNA"/>
</dbReference>
<sequence>MEHQRVRLAGIETGPSVTRTLDLTLRVNRTFPGGPLRVEVVDPRTGEPVDAVVKIQPDDGASTEVGSTGADGVLWTVSPQTGFVVTVVEVGSTDVSFRGVDPVEPTTVADTFGGGNASASIATDD</sequence>
<name>A0ABD5XRU7_9EURY</name>
<proteinExistence type="predicted"/>
<accession>A0ABD5XRU7</accession>
<gene>
    <name evidence="2" type="ORF">ACFQRB_07220</name>
</gene>
<dbReference type="InterPro" id="IPR056397">
    <property type="entry name" value="Fn3_arc"/>
</dbReference>
<reference evidence="2 3" key="1">
    <citation type="journal article" date="2019" name="Int. J. Syst. Evol. Microbiol.">
        <title>The Global Catalogue of Microorganisms (GCM) 10K type strain sequencing project: providing services to taxonomists for standard genome sequencing and annotation.</title>
        <authorList>
            <consortium name="The Broad Institute Genomics Platform"/>
            <consortium name="The Broad Institute Genome Sequencing Center for Infectious Disease"/>
            <person name="Wu L."/>
            <person name="Ma J."/>
        </authorList>
    </citation>
    <scope>NUCLEOTIDE SEQUENCE [LARGE SCALE GENOMIC DNA]</scope>
    <source>
        <strain evidence="2 3">DT92</strain>
    </source>
</reference>
<organism evidence="2 3">
    <name type="scientific">Halobaculum litoreum</name>
    <dbReference type="NCBI Taxonomy" id="3031998"/>
    <lineage>
        <taxon>Archaea</taxon>
        <taxon>Methanobacteriati</taxon>
        <taxon>Methanobacteriota</taxon>
        <taxon>Stenosarchaea group</taxon>
        <taxon>Halobacteria</taxon>
        <taxon>Halobacteriales</taxon>
        <taxon>Haloferacaceae</taxon>
        <taxon>Halobaculum</taxon>
    </lineage>
</organism>
<evidence type="ECO:0000313" key="2">
    <source>
        <dbReference type="EMBL" id="MFC7136385.1"/>
    </source>
</evidence>